<keyword evidence="8 9" id="KW-0998">Cell outer membrane</keyword>
<reference evidence="12 13" key="1">
    <citation type="submission" date="2015-12" db="EMBL/GenBank/DDBJ databases">
        <title>Diversity of Burkholderia near neighbor genomes.</title>
        <authorList>
            <person name="Sahl J."/>
            <person name="Wagner D."/>
            <person name="Keim P."/>
        </authorList>
    </citation>
    <scope>NUCLEOTIDE SEQUENCE [LARGE SCALE GENOMIC DNA]</scope>
    <source>
        <strain evidence="12 13">BDU8</strain>
    </source>
</reference>
<gene>
    <name evidence="12" type="ORF">WS71_00445</name>
</gene>
<dbReference type="RefSeq" id="WP_066489325.1">
    <property type="nucleotide sequence ID" value="NZ_CP013388.1"/>
</dbReference>
<accession>A0A1B4FWF4</accession>
<dbReference type="Proteomes" id="UP000067711">
    <property type="component" value="Chromosome 2"/>
</dbReference>
<dbReference type="PANTHER" id="PTHR30451:SF8">
    <property type="entry name" value="FIMBRIAL USHER PROTEIN"/>
    <property type="match status" value="1"/>
</dbReference>
<dbReference type="Gene3D" id="2.60.40.2070">
    <property type="match status" value="1"/>
</dbReference>
<feature type="domain" description="PapC N-terminal" evidence="11">
    <location>
        <begin position="31"/>
        <end position="158"/>
    </location>
</feature>
<keyword evidence="9" id="KW-1029">Fimbrium biogenesis</keyword>
<dbReference type="Pfam" id="PF00577">
    <property type="entry name" value="Usher"/>
    <property type="match status" value="1"/>
</dbReference>
<evidence type="ECO:0000256" key="6">
    <source>
        <dbReference type="ARBA" id="ARBA00022729"/>
    </source>
</evidence>
<keyword evidence="6 10" id="KW-0732">Signal</keyword>
<evidence type="ECO:0000256" key="8">
    <source>
        <dbReference type="ARBA" id="ARBA00023237"/>
    </source>
</evidence>
<evidence type="ECO:0000313" key="13">
    <source>
        <dbReference type="Proteomes" id="UP000067711"/>
    </source>
</evidence>
<comment type="similarity">
    <text evidence="2 9">Belongs to the fimbrial export usher family.</text>
</comment>
<protein>
    <submittedName>
        <fullName evidence="12">Fimbrial protein</fullName>
    </submittedName>
</protein>
<dbReference type="InterPro" id="IPR043142">
    <property type="entry name" value="PapC-like_C_sf"/>
</dbReference>
<keyword evidence="3 9" id="KW-0813">Transport</keyword>
<evidence type="ECO:0000256" key="9">
    <source>
        <dbReference type="RuleBase" id="RU003884"/>
    </source>
</evidence>
<dbReference type="InterPro" id="IPR037224">
    <property type="entry name" value="PapC_N_sf"/>
</dbReference>
<dbReference type="Gene3D" id="3.10.20.410">
    <property type="match status" value="1"/>
</dbReference>
<keyword evidence="4" id="KW-1134">Transmembrane beta strand</keyword>
<evidence type="ECO:0000313" key="12">
    <source>
        <dbReference type="EMBL" id="AOJ07998.1"/>
    </source>
</evidence>
<feature type="chain" id="PRO_5015362693" evidence="10">
    <location>
        <begin position="21"/>
        <end position="789"/>
    </location>
</feature>
<dbReference type="GO" id="GO:0009279">
    <property type="term" value="C:cell outer membrane"/>
    <property type="evidence" value="ECO:0007669"/>
    <property type="project" value="UniProtKB-SubCell"/>
</dbReference>
<evidence type="ECO:0000256" key="3">
    <source>
        <dbReference type="ARBA" id="ARBA00022448"/>
    </source>
</evidence>
<organism evidence="12 13">
    <name type="scientific">Burkholderia mayonis</name>
    <dbReference type="NCBI Taxonomy" id="1385591"/>
    <lineage>
        <taxon>Bacteria</taxon>
        <taxon>Pseudomonadati</taxon>
        <taxon>Pseudomonadota</taxon>
        <taxon>Betaproteobacteria</taxon>
        <taxon>Burkholderiales</taxon>
        <taxon>Burkholderiaceae</taxon>
        <taxon>Burkholderia</taxon>
        <taxon>pseudomallei group</taxon>
    </lineage>
</organism>
<name>A0A1B4FWF4_9BURK</name>
<dbReference type="PANTHER" id="PTHR30451">
    <property type="entry name" value="OUTER MEMBRANE USHER PROTEIN"/>
    <property type="match status" value="1"/>
</dbReference>
<keyword evidence="7 9" id="KW-0472">Membrane</keyword>
<comment type="subcellular location">
    <subcellularLocation>
        <location evidence="1 9">Cell outer membrane</location>
        <topology evidence="1 9">Multi-pass membrane protein</topology>
    </subcellularLocation>
</comment>
<dbReference type="InterPro" id="IPR025885">
    <property type="entry name" value="PapC_N"/>
</dbReference>
<proteinExistence type="inferred from homology"/>
<feature type="signal peptide" evidence="10">
    <location>
        <begin position="1"/>
        <end position="20"/>
    </location>
</feature>
<dbReference type="GO" id="GO:0015473">
    <property type="term" value="F:fimbrial usher porin activity"/>
    <property type="evidence" value="ECO:0007669"/>
    <property type="project" value="InterPro"/>
</dbReference>
<sequence length="789" mass="84102">MILSLSLLLCIAWGSNDALAVSSPSSSAVVEFDSQTLIARGYSADIAKFFSGDSRFLPGKQEVTIALNANQTYTTNVQFGEDGDPCFDAALLDTLRLRKPSDLAGCVDPEQMWPEFHMKLHPGQFRIDMTVPEEALDPKRRDNGLHSGGEAVLLNYDVFAQRFDTQFGSSHYFQARLEPGFNIGNWSFRNRGALSNSDNGFSYQLQDTYLARPIDAWGAVMQIGQFTSAGENLGGLPMLGFQIGSDSLQSGGQLTVPIQGIAESNATVEVRQRGRVVYRTIVPPGPFMLSDIGNVAPNAELQIEITEQDGRKRRFEMPVGMTYANAKQPMTWQAAVGRYQDAGHSDERRTPAFFATGEVSFSPFSNLRVSTAALAAPGYLHASAQGTLSTEFGAWIASGMRYSLAAGAGQGYQFELQGATRIGGNLFASASWLTRSSRYATPDVALGTYYDATGTGQTKHSANASVNWAHPRWGSLTYGLSYNSFFGSSSTLSHTLSIGRKIGRANVSLAAQISPRGGSSVYANMSIPLGGGSLSARSARSQRGDLTFGTSYSNRLGRNGSYSIGASGGKNGQTANASFSMRTGLAQIGAGVAQSTTQSRSTYVSASGGVAYANGLFGTASSRIGDTFAIVSVPNQKGLRISAPGGTSITNPLGTAVIPSVTPYTKAQLRLDTQSLPMNVRLDTTTVDIGLRRGSVLTRTINATETRQVMLTIRDSTGATAPVGTTVLDEQGQFLGTIVGDGNFILSDDDIGKPIRLSGVNRSECRVTYETPELFDPDQPYEEAEGTCG</sequence>
<dbReference type="Gene3D" id="2.60.40.2610">
    <property type="entry name" value="Outer membrane usher protein FimD, plug domain"/>
    <property type="match status" value="1"/>
</dbReference>
<dbReference type="InterPro" id="IPR000015">
    <property type="entry name" value="Fimb_usher"/>
</dbReference>
<dbReference type="GO" id="GO:0009297">
    <property type="term" value="P:pilus assembly"/>
    <property type="evidence" value="ECO:0007669"/>
    <property type="project" value="InterPro"/>
</dbReference>
<evidence type="ECO:0000256" key="2">
    <source>
        <dbReference type="ARBA" id="ARBA00008064"/>
    </source>
</evidence>
<dbReference type="InterPro" id="IPR018030">
    <property type="entry name" value="Fimbrial_membr_usher_CS"/>
</dbReference>
<dbReference type="PROSITE" id="PS01151">
    <property type="entry name" value="FIMBRIAL_USHER"/>
    <property type="match status" value="1"/>
</dbReference>
<keyword evidence="5 9" id="KW-0812">Transmembrane</keyword>
<evidence type="ECO:0000256" key="10">
    <source>
        <dbReference type="SAM" id="SignalP"/>
    </source>
</evidence>
<dbReference type="InterPro" id="IPR042186">
    <property type="entry name" value="FimD_plug_dom"/>
</dbReference>
<dbReference type="Gene3D" id="2.60.40.3110">
    <property type="match status" value="1"/>
</dbReference>
<evidence type="ECO:0000256" key="1">
    <source>
        <dbReference type="ARBA" id="ARBA00004571"/>
    </source>
</evidence>
<evidence type="ECO:0000259" key="11">
    <source>
        <dbReference type="Pfam" id="PF13954"/>
    </source>
</evidence>
<dbReference type="AlphaFoldDB" id="A0A1B4FWF4"/>
<dbReference type="SUPFAM" id="SSF141729">
    <property type="entry name" value="FimD N-terminal domain-like"/>
    <property type="match status" value="1"/>
</dbReference>
<dbReference type="Pfam" id="PF13954">
    <property type="entry name" value="PapC_N"/>
    <property type="match status" value="1"/>
</dbReference>
<evidence type="ECO:0000256" key="4">
    <source>
        <dbReference type="ARBA" id="ARBA00022452"/>
    </source>
</evidence>
<dbReference type="EMBL" id="CP013388">
    <property type="protein sequence ID" value="AOJ07998.1"/>
    <property type="molecule type" value="Genomic_DNA"/>
</dbReference>
<evidence type="ECO:0000256" key="7">
    <source>
        <dbReference type="ARBA" id="ARBA00023136"/>
    </source>
</evidence>
<evidence type="ECO:0000256" key="5">
    <source>
        <dbReference type="ARBA" id="ARBA00022692"/>
    </source>
</evidence>